<keyword evidence="10" id="KW-1185">Reference proteome</keyword>
<evidence type="ECO:0000256" key="2">
    <source>
        <dbReference type="ARBA" id="ARBA00022676"/>
    </source>
</evidence>
<dbReference type="PANTHER" id="PTHR43867">
    <property type="entry name" value="CELLULOSE SYNTHASE CATALYTIC SUBUNIT A [UDP-FORMING]"/>
    <property type="match status" value="1"/>
</dbReference>
<keyword evidence="2" id="KW-0328">Glycosyltransferase</keyword>
<feature type="domain" description="Glycosyltransferase 2-like" evidence="8">
    <location>
        <begin position="117"/>
        <end position="300"/>
    </location>
</feature>
<evidence type="ECO:0000256" key="5">
    <source>
        <dbReference type="ARBA" id="ARBA00022989"/>
    </source>
</evidence>
<comment type="subcellular location">
    <subcellularLocation>
        <location evidence="1">Membrane</location>
        <topology evidence="1">Multi-pass membrane protein</topology>
    </subcellularLocation>
</comment>
<dbReference type="InterPro" id="IPR001173">
    <property type="entry name" value="Glyco_trans_2-like"/>
</dbReference>
<sequence>MTGFLLPNARLAPREQPRADASELPPVTLLIPFYRETPEILRRSAGMLQFLDYPHEKLSVRWLVDARRSEDVAAAEAVAGSARAGFGGDLRVVAVPSMTPKAKALNHVLREVDDPFVAVYDADTVPDPGQLRQAVAALEARDLDVVDAIELPEAGGDLVNRITLAQSAAFFGAMEYVNRRTGMHMLLGSSIYFRRKALEEVGPLCEDGVEELYEWAVRAAAAGVRMGRIVSFSYGTRTSVVGPALRQRTRWIRGQLDIGFRFLGGEPLPARPRTAVTLMTLSLLGQLSVLPVMAGAVRYRSLRLPAAALLAGEALRIRSVSRDPVWEVLRVGSGWVFLLPFELLESTSAWRAVWELATGRDTWHSVRPEAGRSPTPGEGATTTGRDMTATGESPTPGKGPT</sequence>
<dbReference type="InterPro" id="IPR050321">
    <property type="entry name" value="Glycosyltr_2/OpgH_subfam"/>
</dbReference>
<feature type="region of interest" description="Disordered" evidence="7">
    <location>
        <begin position="365"/>
        <end position="401"/>
    </location>
</feature>
<keyword evidence="5" id="KW-1133">Transmembrane helix</keyword>
<protein>
    <submittedName>
        <fullName evidence="9">Glycosyltransferase family 2 protein</fullName>
    </submittedName>
</protein>
<evidence type="ECO:0000256" key="7">
    <source>
        <dbReference type="SAM" id="MobiDB-lite"/>
    </source>
</evidence>
<evidence type="ECO:0000313" key="9">
    <source>
        <dbReference type="EMBL" id="WNF28109.1"/>
    </source>
</evidence>
<gene>
    <name evidence="9" type="ORF">RI138_15430</name>
</gene>
<name>A0ABY9VY37_9ACTN</name>
<keyword evidence="3" id="KW-0808">Transferase</keyword>
<evidence type="ECO:0000259" key="8">
    <source>
        <dbReference type="Pfam" id="PF13632"/>
    </source>
</evidence>
<dbReference type="InterPro" id="IPR029044">
    <property type="entry name" value="Nucleotide-diphossugar_trans"/>
</dbReference>
<keyword evidence="6" id="KW-0472">Membrane</keyword>
<dbReference type="SUPFAM" id="SSF53448">
    <property type="entry name" value="Nucleotide-diphospho-sugar transferases"/>
    <property type="match status" value="1"/>
</dbReference>
<proteinExistence type="predicted"/>
<evidence type="ECO:0000256" key="1">
    <source>
        <dbReference type="ARBA" id="ARBA00004141"/>
    </source>
</evidence>
<dbReference type="Gene3D" id="3.90.550.10">
    <property type="entry name" value="Spore Coat Polysaccharide Biosynthesis Protein SpsA, Chain A"/>
    <property type="match status" value="1"/>
</dbReference>
<evidence type="ECO:0000256" key="6">
    <source>
        <dbReference type="ARBA" id="ARBA00023136"/>
    </source>
</evidence>
<dbReference type="Proteomes" id="UP001303236">
    <property type="component" value="Chromosome"/>
</dbReference>
<dbReference type="EMBL" id="CP134500">
    <property type="protein sequence ID" value="WNF28109.1"/>
    <property type="molecule type" value="Genomic_DNA"/>
</dbReference>
<keyword evidence="4" id="KW-0812">Transmembrane</keyword>
<accession>A0ABY9VY37</accession>
<reference evidence="9 10" key="1">
    <citation type="submission" date="2023-09" db="EMBL/GenBank/DDBJ databases">
        <title>Genome completion map analysis of the actinomycetes C11-1.</title>
        <authorList>
            <person name="Qin P."/>
            <person name="Guan P."/>
        </authorList>
    </citation>
    <scope>NUCLEOTIDE SEQUENCE [LARGE SCALE GENOMIC DNA]</scope>
    <source>
        <strain evidence="9 10">C11-1</strain>
    </source>
</reference>
<organism evidence="9 10">
    <name type="scientific">Streptomyces durocortorensis</name>
    <dbReference type="NCBI Taxonomy" id="2811104"/>
    <lineage>
        <taxon>Bacteria</taxon>
        <taxon>Bacillati</taxon>
        <taxon>Actinomycetota</taxon>
        <taxon>Actinomycetes</taxon>
        <taxon>Kitasatosporales</taxon>
        <taxon>Streptomycetaceae</taxon>
        <taxon>Streptomyces</taxon>
    </lineage>
</organism>
<evidence type="ECO:0000256" key="4">
    <source>
        <dbReference type="ARBA" id="ARBA00022692"/>
    </source>
</evidence>
<evidence type="ECO:0000313" key="10">
    <source>
        <dbReference type="Proteomes" id="UP001303236"/>
    </source>
</evidence>
<dbReference type="PANTHER" id="PTHR43867:SF2">
    <property type="entry name" value="CELLULOSE SYNTHASE CATALYTIC SUBUNIT A [UDP-FORMING]"/>
    <property type="match status" value="1"/>
</dbReference>
<feature type="compositionally biased region" description="Polar residues" evidence="7">
    <location>
        <begin position="380"/>
        <end position="393"/>
    </location>
</feature>
<evidence type="ECO:0000256" key="3">
    <source>
        <dbReference type="ARBA" id="ARBA00022679"/>
    </source>
</evidence>
<dbReference type="Pfam" id="PF13632">
    <property type="entry name" value="Glyco_trans_2_3"/>
    <property type="match status" value="1"/>
</dbReference>